<evidence type="ECO:0000313" key="5">
    <source>
        <dbReference type="Proteomes" id="UP000809789"/>
    </source>
</evidence>
<dbReference type="InterPro" id="IPR056884">
    <property type="entry name" value="NPHP3-like_N"/>
</dbReference>
<name>A0A8K0KX36_9PEZI</name>
<feature type="domain" description="NACHT" evidence="3">
    <location>
        <begin position="124"/>
        <end position="271"/>
    </location>
</feature>
<evidence type="ECO:0000256" key="2">
    <source>
        <dbReference type="SAM" id="MobiDB-lite"/>
    </source>
</evidence>
<dbReference type="PANTHER" id="PTHR10039:SF16">
    <property type="entry name" value="GPI INOSITOL-DEACYLASE"/>
    <property type="match status" value="1"/>
</dbReference>
<keyword evidence="1" id="KW-0677">Repeat</keyword>
<dbReference type="EMBL" id="JAESVG020000008">
    <property type="protein sequence ID" value="KAG8625122.1"/>
    <property type="molecule type" value="Genomic_DNA"/>
</dbReference>
<dbReference type="Pfam" id="PF24883">
    <property type="entry name" value="NPHP3_N"/>
    <property type="match status" value="1"/>
</dbReference>
<dbReference type="PROSITE" id="PS50837">
    <property type="entry name" value="NACHT"/>
    <property type="match status" value="1"/>
</dbReference>
<dbReference type="OrthoDB" id="1577640at2759"/>
<sequence length="468" mass="52588">MERICSSGRSGVCGFSASTPSSKSSRSRTDSACRTRETWVQPKIAGRFVSFAHISQVQSQSNRVEQRLDMETQGKQDAKCRKWLNPVDPSTNDNAASSKRSGTSGEWLLRSREFREWRSSSSKTFLWLHGISGCGKTVLSSTIISHLRDSNVGHGNVLFFYFDFADSDKQTLEAAIRSLLIQLVADDSNRMEKLRSLRKDHADGQRQPPLARLCETFAKLIGNAGTTWIVLDALDECTTRYGDPSSGLLEWLNSIYSNTKDLHLLVTSRPGNDIRKSLLKWARSWQVLALEGTGIDHDINAYVSTLLKEHPAFERWRSRADLKDLILQTLSRKAAGMFRWVSCRLDALGDCVDPRSLRRTLEKLPRTLHATYDRMLEQARQGENWEMALRLIRFLLYTPRPLSVDEAADLLTVDIEGDVGVHLDNLMPHSGEIISLCPGLVTINIADKPLPLAESLRPQCISRETTAT</sequence>
<accession>A0A8K0KX36</accession>
<gene>
    <name evidence="4" type="ORF">KVT40_006873</name>
</gene>
<keyword evidence="5" id="KW-1185">Reference proteome</keyword>
<organism evidence="4 5">
    <name type="scientific">Elsinoe batatas</name>
    <dbReference type="NCBI Taxonomy" id="2601811"/>
    <lineage>
        <taxon>Eukaryota</taxon>
        <taxon>Fungi</taxon>
        <taxon>Dikarya</taxon>
        <taxon>Ascomycota</taxon>
        <taxon>Pezizomycotina</taxon>
        <taxon>Dothideomycetes</taxon>
        <taxon>Dothideomycetidae</taxon>
        <taxon>Myriangiales</taxon>
        <taxon>Elsinoaceae</taxon>
        <taxon>Elsinoe</taxon>
    </lineage>
</organism>
<evidence type="ECO:0000259" key="3">
    <source>
        <dbReference type="PROSITE" id="PS50837"/>
    </source>
</evidence>
<dbReference type="InterPro" id="IPR027417">
    <property type="entry name" value="P-loop_NTPase"/>
</dbReference>
<dbReference type="Proteomes" id="UP000809789">
    <property type="component" value="Unassembled WGS sequence"/>
</dbReference>
<comment type="caution">
    <text evidence="4">The sequence shown here is derived from an EMBL/GenBank/DDBJ whole genome shotgun (WGS) entry which is preliminary data.</text>
</comment>
<dbReference type="AlphaFoldDB" id="A0A8K0KX36"/>
<dbReference type="InterPro" id="IPR007111">
    <property type="entry name" value="NACHT_NTPase"/>
</dbReference>
<feature type="region of interest" description="Disordered" evidence="2">
    <location>
        <begin position="83"/>
        <end position="102"/>
    </location>
</feature>
<proteinExistence type="predicted"/>
<reference evidence="4" key="1">
    <citation type="submission" date="2021-07" db="EMBL/GenBank/DDBJ databases">
        <title>Elsinoe batatas strain:CRI-CJ2 Genome sequencing and assembly.</title>
        <authorList>
            <person name="Huang L."/>
        </authorList>
    </citation>
    <scope>NUCLEOTIDE SEQUENCE</scope>
    <source>
        <strain evidence="4">CRI-CJ2</strain>
    </source>
</reference>
<evidence type="ECO:0000256" key="1">
    <source>
        <dbReference type="ARBA" id="ARBA00022737"/>
    </source>
</evidence>
<dbReference type="SUPFAM" id="SSF52540">
    <property type="entry name" value="P-loop containing nucleoside triphosphate hydrolases"/>
    <property type="match status" value="1"/>
</dbReference>
<dbReference type="Gene3D" id="3.40.50.300">
    <property type="entry name" value="P-loop containing nucleotide triphosphate hydrolases"/>
    <property type="match status" value="1"/>
</dbReference>
<evidence type="ECO:0000313" key="4">
    <source>
        <dbReference type="EMBL" id="KAG8625122.1"/>
    </source>
</evidence>
<protein>
    <recommendedName>
        <fullName evidence="3">NACHT domain-containing protein</fullName>
    </recommendedName>
</protein>
<dbReference type="PANTHER" id="PTHR10039">
    <property type="entry name" value="AMELOGENIN"/>
    <property type="match status" value="1"/>
</dbReference>
<feature type="compositionally biased region" description="Polar residues" evidence="2">
    <location>
        <begin position="88"/>
        <end position="102"/>
    </location>
</feature>
<feature type="region of interest" description="Disordered" evidence="2">
    <location>
        <begin position="1"/>
        <end position="34"/>
    </location>
</feature>